<evidence type="ECO:0000256" key="7">
    <source>
        <dbReference type="RuleBase" id="RU363032"/>
    </source>
</evidence>
<keyword evidence="2 7" id="KW-0813">Transport</keyword>
<feature type="transmembrane region" description="Helical" evidence="7">
    <location>
        <begin position="134"/>
        <end position="156"/>
    </location>
</feature>
<dbReference type="CDD" id="cd06261">
    <property type="entry name" value="TM_PBP2"/>
    <property type="match status" value="1"/>
</dbReference>
<dbReference type="GO" id="GO:0005886">
    <property type="term" value="C:plasma membrane"/>
    <property type="evidence" value="ECO:0007669"/>
    <property type="project" value="UniProtKB-SubCell"/>
</dbReference>
<dbReference type="InterPro" id="IPR045621">
    <property type="entry name" value="BPD_transp_1_N"/>
</dbReference>
<dbReference type="InterPro" id="IPR035906">
    <property type="entry name" value="MetI-like_sf"/>
</dbReference>
<dbReference type="InterPro" id="IPR000515">
    <property type="entry name" value="MetI-like"/>
</dbReference>
<evidence type="ECO:0000256" key="6">
    <source>
        <dbReference type="ARBA" id="ARBA00023136"/>
    </source>
</evidence>
<keyword evidence="10" id="KW-1185">Reference proteome</keyword>
<evidence type="ECO:0000313" key="10">
    <source>
        <dbReference type="Proteomes" id="UP000298468"/>
    </source>
</evidence>
<evidence type="ECO:0000259" key="8">
    <source>
        <dbReference type="PROSITE" id="PS50928"/>
    </source>
</evidence>
<proteinExistence type="inferred from homology"/>
<comment type="similarity">
    <text evidence="7">Belongs to the binding-protein-dependent transport system permease family.</text>
</comment>
<evidence type="ECO:0000256" key="4">
    <source>
        <dbReference type="ARBA" id="ARBA00022692"/>
    </source>
</evidence>
<dbReference type="Gene3D" id="1.10.3720.10">
    <property type="entry name" value="MetI-like"/>
    <property type="match status" value="1"/>
</dbReference>
<dbReference type="PROSITE" id="PS51257">
    <property type="entry name" value="PROKAR_LIPOPROTEIN"/>
    <property type="match status" value="1"/>
</dbReference>
<feature type="transmembrane region" description="Helical" evidence="7">
    <location>
        <begin position="280"/>
        <end position="299"/>
    </location>
</feature>
<name>A0A4R9BYQ4_9MICO</name>
<dbReference type="GO" id="GO:0055085">
    <property type="term" value="P:transmembrane transport"/>
    <property type="evidence" value="ECO:0007669"/>
    <property type="project" value="InterPro"/>
</dbReference>
<dbReference type="AlphaFoldDB" id="A0A4R9BYQ4"/>
<dbReference type="PROSITE" id="PS50928">
    <property type="entry name" value="ABC_TM1"/>
    <property type="match status" value="1"/>
</dbReference>
<evidence type="ECO:0000256" key="2">
    <source>
        <dbReference type="ARBA" id="ARBA00022448"/>
    </source>
</evidence>
<gene>
    <name evidence="9" type="ORF">E3T61_01250</name>
</gene>
<feature type="transmembrane region" description="Helical" evidence="7">
    <location>
        <begin position="176"/>
        <end position="196"/>
    </location>
</feature>
<keyword evidence="4 7" id="KW-0812">Transmembrane</keyword>
<sequence length="313" mass="33012">MLTFLMKRLVAGVVVLFAIACLTYALLYFSSANIARNILGEYATQEQLDAKSAELGLDQPLIVRFLGWLGQALTGDLGSSWFTGQSVAGALVTRLPVTLALIVTAIIVIAIVATLLGMAAAVKRGWIDRVVQTAAVVGDAIPGFVLAIVLVTFLAIQLRLFPATSSISPDSPSSAWTASLTLPVIALVINGVTGAAQQVRSAVIKQLEKDYVRTLRSRGISERVILFKHVLRSAAPAGLTVLSLQFIGMLGGVVIIEQIFALPGMGALAVSSTTLGDIPLVMGVVLYTVVIVIIVNLLVDLANGWLNPKVRVS</sequence>
<evidence type="ECO:0000256" key="5">
    <source>
        <dbReference type="ARBA" id="ARBA00022989"/>
    </source>
</evidence>
<evidence type="ECO:0000256" key="1">
    <source>
        <dbReference type="ARBA" id="ARBA00004651"/>
    </source>
</evidence>
<evidence type="ECO:0000313" key="9">
    <source>
        <dbReference type="EMBL" id="TFD94794.1"/>
    </source>
</evidence>
<dbReference type="OrthoDB" id="9778910at2"/>
<feature type="transmembrane region" description="Helical" evidence="7">
    <location>
        <begin position="237"/>
        <end position="260"/>
    </location>
</feature>
<accession>A0A4R9BYQ4</accession>
<dbReference type="Proteomes" id="UP000298468">
    <property type="component" value="Unassembled WGS sequence"/>
</dbReference>
<feature type="transmembrane region" description="Helical" evidence="7">
    <location>
        <begin position="99"/>
        <end position="122"/>
    </location>
</feature>
<keyword evidence="3" id="KW-1003">Cell membrane</keyword>
<protein>
    <submittedName>
        <fullName evidence="9">ABC transporter permease</fullName>
    </submittedName>
</protein>
<dbReference type="EMBL" id="SOHM01000003">
    <property type="protein sequence ID" value="TFD94794.1"/>
    <property type="molecule type" value="Genomic_DNA"/>
</dbReference>
<dbReference type="RefSeq" id="WP_134639120.1">
    <property type="nucleotide sequence ID" value="NZ_SOHM01000003.1"/>
</dbReference>
<comment type="caution">
    <text evidence="9">The sequence shown here is derived from an EMBL/GenBank/DDBJ whole genome shotgun (WGS) entry which is preliminary data.</text>
</comment>
<feature type="transmembrane region" description="Helical" evidence="7">
    <location>
        <begin position="9"/>
        <end position="29"/>
    </location>
</feature>
<feature type="domain" description="ABC transmembrane type-1" evidence="8">
    <location>
        <begin position="95"/>
        <end position="299"/>
    </location>
</feature>
<dbReference type="Pfam" id="PF19300">
    <property type="entry name" value="BPD_transp_1_N"/>
    <property type="match status" value="1"/>
</dbReference>
<dbReference type="SUPFAM" id="SSF161098">
    <property type="entry name" value="MetI-like"/>
    <property type="match status" value="1"/>
</dbReference>
<dbReference type="PANTHER" id="PTHR43163">
    <property type="entry name" value="DIPEPTIDE TRANSPORT SYSTEM PERMEASE PROTEIN DPPB-RELATED"/>
    <property type="match status" value="1"/>
</dbReference>
<dbReference type="PANTHER" id="PTHR43163:SF6">
    <property type="entry name" value="DIPEPTIDE TRANSPORT SYSTEM PERMEASE PROTEIN DPPB-RELATED"/>
    <property type="match status" value="1"/>
</dbReference>
<keyword evidence="5 7" id="KW-1133">Transmembrane helix</keyword>
<comment type="subcellular location">
    <subcellularLocation>
        <location evidence="1 7">Cell membrane</location>
        <topology evidence="1 7">Multi-pass membrane protein</topology>
    </subcellularLocation>
</comment>
<dbReference type="Pfam" id="PF00528">
    <property type="entry name" value="BPD_transp_1"/>
    <property type="match status" value="1"/>
</dbReference>
<organism evidence="9 10">
    <name type="scientific">Cryobacterium lactosi</name>
    <dbReference type="NCBI Taxonomy" id="1259202"/>
    <lineage>
        <taxon>Bacteria</taxon>
        <taxon>Bacillati</taxon>
        <taxon>Actinomycetota</taxon>
        <taxon>Actinomycetes</taxon>
        <taxon>Micrococcales</taxon>
        <taxon>Microbacteriaceae</taxon>
        <taxon>Cryobacterium</taxon>
    </lineage>
</organism>
<reference evidence="9 10" key="1">
    <citation type="submission" date="2019-03" db="EMBL/GenBank/DDBJ databases">
        <title>Genomics of glacier-inhabiting Cryobacterium strains.</title>
        <authorList>
            <person name="Liu Q."/>
            <person name="Xin Y.-H."/>
        </authorList>
    </citation>
    <scope>NUCLEOTIDE SEQUENCE [LARGE SCALE GENOMIC DNA]</scope>
    <source>
        <strain evidence="9 10">Sr59</strain>
    </source>
</reference>
<keyword evidence="6 7" id="KW-0472">Membrane</keyword>
<evidence type="ECO:0000256" key="3">
    <source>
        <dbReference type="ARBA" id="ARBA00022475"/>
    </source>
</evidence>